<dbReference type="Proteomes" id="UP000544872">
    <property type="component" value="Unassembled WGS sequence"/>
</dbReference>
<proteinExistence type="predicted"/>
<evidence type="ECO:0000313" key="2">
    <source>
        <dbReference type="Proteomes" id="UP000544872"/>
    </source>
</evidence>
<name>A0A7X0DNT0_NOVIT</name>
<dbReference type="RefSeq" id="WP_184266072.1">
    <property type="nucleotide sequence ID" value="NZ_JACIIX010000021.1"/>
</dbReference>
<dbReference type="SUPFAM" id="SSF53850">
    <property type="entry name" value="Periplasmic binding protein-like II"/>
    <property type="match status" value="1"/>
</dbReference>
<reference evidence="1 2" key="1">
    <citation type="submission" date="2020-08" db="EMBL/GenBank/DDBJ databases">
        <title>Genomic Encyclopedia of Type Strains, Phase IV (KMG-IV): sequencing the most valuable type-strain genomes for metagenomic binning, comparative biology and taxonomic classification.</title>
        <authorList>
            <person name="Goeker M."/>
        </authorList>
    </citation>
    <scope>NUCLEOTIDE SEQUENCE [LARGE SCALE GENOMIC DNA]</scope>
    <source>
        <strain evidence="1 2">DSM 11590</strain>
    </source>
</reference>
<comment type="caution">
    <text evidence="1">The sequence shown here is derived from an EMBL/GenBank/DDBJ whole genome shotgun (WGS) entry which is preliminary data.</text>
</comment>
<protein>
    <submittedName>
        <fullName evidence="1">ABC-type amino acid transport substrate-binding protein</fullName>
    </submittedName>
</protein>
<dbReference type="AlphaFoldDB" id="A0A7X0DNT0"/>
<organism evidence="1 2">
    <name type="scientific">Novispirillum itersonii</name>
    <name type="common">Aquaspirillum itersonii</name>
    <dbReference type="NCBI Taxonomy" id="189"/>
    <lineage>
        <taxon>Bacteria</taxon>
        <taxon>Pseudomonadati</taxon>
        <taxon>Pseudomonadota</taxon>
        <taxon>Alphaproteobacteria</taxon>
        <taxon>Rhodospirillales</taxon>
        <taxon>Novispirillaceae</taxon>
        <taxon>Novispirillum</taxon>
    </lineage>
</organism>
<gene>
    <name evidence="1" type="ORF">FHS48_003760</name>
</gene>
<dbReference type="EMBL" id="JACIIX010000021">
    <property type="protein sequence ID" value="MBB6212310.1"/>
    <property type="molecule type" value="Genomic_DNA"/>
</dbReference>
<accession>A0A7X0DNT0</accession>
<evidence type="ECO:0000313" key="1">
    <source>
        <dbReference type="EMBL" id="MBB6212310.1"/>
    </source>
</evidence>
<sequence length="215" mass="23647">MTGCYDLWPPYTLAGGGGITPELVRAVANHADVSVTLIQMPWKRCLTAVEQGSLSFALDATPRPGYLTSALPVTHVRTGVFALLGRFADLSDVAGMPEVLIGRPLGWSNWETISDEMPSGPTYTVVQAGEADQMLEMLRHNRIDLYVDDVQSARSLAARHGIRLTTLLIPPDGTDLYVLFGRDRFAEKEMWDAAVTGLQATGWLDAHFRRHHMAQ</sequence>
<dbReference type="Gene3D" id="3.40.190.10">
    <property type="entry name" value="Periplasmic binding protein-like II"/>
    <property type="match status" value="2"/>
</dbReference>
<keyword evidence="2" id="KW-1185">Reference proteome</keyword>